<comment type="caution">
    <text evidence="2">The sequence shown here is derived from an EMBL/GenBank/DDBJ whole genome shotgun (WGS) entry which is preliminary data.</text>
</comment>
<dbReference type="PANTHER" id="PTHR43685">
    <property type="entry name" value="GLYCOSYLTRANSFERASE"/>
    <property type="match status" value="1"/>
</dbReference>
<keyword evidence="2" id="KW-0808">Transferase</keyword>
<dbReference type="PANTHER" id="PTHR43685:SF2">
    <property type="entry name" value="GLYCOSYLTRANSFERASE 2-LIKE DOMAIN-CONTAINING PROTEIN"/>
    <property type="match status" value="1"/>
</dbReference>
<dbReference type="CDD" id="cd00761">
    <property type="entry name" value="Glyco_tranf_GTA_type"/>
    <property type="match status" value="1"/>
</dbReference>
<dbReference type="Proteomes" id="UP000032675">
    <property type="component" value="Unassembled WGS sequence"/>
</dbReference>
<dbReference type="InterPro" id="IPR001173">
    <property type="entry name" value="Glyco_trans_2-like"/>
</dbReference>
<reference evidence="2 3" key="1">
    <citation type="submission" date="2012-11" db="EMBL/GenBank/DDBJ databases">
        <title>Whole genome sequence of Gluconacetobacter europaeus NBRC3261.</title>
        <authorList>
            <person name="Azuma Y."/>
            <person name="Higashiura N."/>
            <person name="Hirakawa H."/>
            <person name="Matsushita K."/>
        </authorList>
    </citation>
    <scope>NUCLEOTIDE SEQUENCE [LARGE SCALE GENOMIC DNA]</scope>
    <source>
        <strain evidence="2 3">NBRC 3261</strain>
    </source>
</reference>
<sequence>MNVSMSVSLVITTYNAQAFIMRAVSSALEQTHAPLEIIIVDDCSTDSTPDLLHRLARAHGSIRVMSTPYNGGPSVARNVGLGAARGDWIAFLDADDAFAPDRLEVLMARAAVGDCDAVADDLAYYDAMAGQVTGRAMGAGQVPRTPIGLRDYIAHNRSGGEGFDWGLLKPVFRREFMLAHGIRYDPVVRHGEDFLLMIAFLMAGGRFFLIDHATYLYTQRQGSVSGRASGMSRTTIAYRDMHDGALTLARDPRICNNPELVALLRQRAAGLQRLDDSYFVSVALRSGAVGAICRRIMRRPAFLPAMIRQVAAALRRRLCHS</sequence>
<name>A0A0D6PW01_KOMEU</name>
<dbReference type="SUPFAM" id="SSF53448">
    <property type="entry name" value="Nucleotide-diphospho-sugar transferases"/>
    <property type="match status" value="1"/>
</dbReference>
<protein>
    <submittedName>
        <fullName evidence="2">Glycosyl transferase</fullName>
    </submittedName>
</protein>
<dbReference type="InterPro" id="IPR029044">
    <property type="entry name" value="Nucleotide-diphossugar_trans"/>
</dbReference>
<dbReference type="Gene3D" id="3.90.550.10">
    <property type="entry name" value="Spore Coat Polysaccharide Biosynthesis Protein SpsA, Chain A"/>
    <property type="match status" value="1"/>
</dbReference>
<evidence type="ECO:0000313" key="2">
    <source>
        <dbReference type="EMBL" id="GAN95507.1"/>
    </source>
</evidence>
<accession>A0A0D6PW01</accession>
<evidence type="ECO:0000313" key="3">
    <source>
        <dbReference type="Proteomes" id="UP000032675"/>
    </source>
</evidence>
<dbReference type="GO" id="GO:0016740">
    <property type="term" value="F:transferase activity"/>
    <property type="evidence" value="ECO:0007669"/>
    <property type="project" value="UniProtKB-KW"/>
</dbReference>
<dbReference type="AlphaFoldDB" id="A0A0D6PW01"/>
<dbReference type="RefSeq" id="WP_048850046.1">
    <property type="nucleotide sequence ID" value="NZ_BANI01000027.1"/>
</dbReference>
<organism evidence="2 3">
    <name type="scientific">Komagataeibacter europaeus NBRC 3261</name>
    <dbReference type="NCBI Taxonomy" id="1234669"/>
    <lineage>
        <taxon>Bacteria</taxon>
        <taxon>Pseudomonadati</taxon>
        <taxon>Pseudomonadota</taxon>
        <taxon>Alphaproteobacteria</taxon>
        <taxon>Acetobacterales</taxon>
        <taxon>Acetobacteraceae</taxon>
        <taxon>Komagataeibacter</taxon>
    </lineage>
</organism>
<proteinExistence type="predicted"/>
<dbReference type="EMBL" id="BANI01000027">
    <property type="protein sequence ID" value="GAN95507.1"/>
    <property type="molecule type" value="Genomic_DNA"/>
</dbReference>
<dbReference type="InterPro" id="IPR050834">
    <property type="entry name" value="Glycosyltransf_2"/>
</dbReference>
<feature type="domain" description="Glycosyltransferase 2-like" evidence="1">
    <location>
        <begin position="8"/>
        <end position="134"/>
    </location>
</feature>
<evidence type="ECO:0000259" key="1">
    <source>
        <dbReference type="Pfam" id="PF00535"/>
    </source>
</evidence>
<gene>
    <name evidence="2" type="ORF">Geu3261_0027_012</name>
</gene>
<dbReference type="Pfam" id="PF00535">
    <property type="entry name" value="Glycos_transf_2"/>
    <property type="match status" value="1"/>
</dbReference>